<feature type="region of interest" description="Disordered" evidence="1">
    <location>
        <begin position="1"/>
        <end position="22"/>
    </location>
</feature>
<protein>
    <submittedName>
        <fullName evidence="2">Uncharacterized protein</fullName>
    </submittedName>
</protein>
<accession>X0UV45</accession>
<dbReference type="EMBL" id="BARS01026656">
    <property type="protein sequence ID" value="GAG03072.1"/>
    <property type="molecule type" value="Genomic_DNA"/>
</dbReference>
<feature type="compositionally biased region" description="Basic and acidic residues" evidence="1">
    <location>
        <begin position="1"/>
        <end position="11"/>
    </location>
</feature>
<name>X0UV45_9ZZZZ</name>
<feature type="non-terminal residue" evidence="2">
    <location>
        <position position="1"/>
    </location>
</feature>
<reference evidence="2" key="1">
    <citation type="journal article" date="2014" name="Front. Microbiol.">
        <title>High frequency of phylogenetically diverse reductive dehalogenase-homologous genes in deep subseafloor sedimentary metagenomes.</title>
        <authorList>
            <person name="Kawai M."/>
            <person name="Futagami T."/>
            <person name="Toyoda A."/>
            <person name="Takaki Y."/>
            <person name="Nishi S."/>
            <person name="Hori S."/>
            <person name="Arai W."/>
            <person name="Tsubouchi T."/>
            <person name="Morono Y."/>
            <person name="Uchiyama I."/>
            <person name="Ito T."/>
            <person name="Fujiyama A."/>
            <person name="Inagaki F."/>
            <person name="Takami H."/>
        </authorList>
    </citation>
    <scope>NUCLEOTIDE SEQUENCE</scope>
    <source>
        <strain evidence="2">Expedition CK06-06</strain>
    </source>
</reference>
<evidence type="ECO:0000256" key="1">
    <source>
        <dbReference type="SAM" id="MobiDB-lite"/>
    </source>
</evidence>
<comment type="caution">
    <text evidence="2">The sequence shown here is derived from an EMBL/GenBank/DDBJ whole genome shotgun (WGS) entry which is preliminary data.</text>
</comment>
<proteinExistence type="predicted"/>
<dbReference type="AlphaFoldDB" id="X0UV45"/>
<gene>
    <name evidence="2" type="ORF">S01H1_41991</name>
</gene>
<evidence type="ECO:0000313" key="2">
    <source>
        <dbReference type="EMBL" id="GAG03072.1"/>
    </source>
</evidence>
<sequence>RKYDQQYRDYTETSSDTNKNVQNNQQNYVEQNQNVDLPEEVAQFKARNKWFGDSSPMNHAMTVYAMKLDDDLKSIHPDWKLSDRFKEVELSVKRDFGAFHNPNRDAPSSVEGKGFSRKKGDNILFSDLSYAHQQIVEAVVDNSKGRITKEQCIKGYVKNGLIKV</sequence>
<organism evidence="2">
    <name type="scientific">marine sediment metagenome</name>
    <dbReference type="NCBI Taxonomy" id="412755"/>
    <lineage>
        <taxon>unclassified sequences</taxon>
        <taxon>metagenomes</taxon>
        <taxon>ecological metagenomes</taxon>
    </lineage>
</organism>